<reference evidence="17 18" key="1">
    <citation type="submission" date="2014-04" db="EMBL/GenBank/DDBJ databases">
        <authorList>
            <consortium name="International Citrus Genome Consortium"/>
            <person name="Gmitter F."/>
            <person name="Chen C."/>
            <person name="Farmerie W."/>
            <person name="Harkins T."/>
            <person name="Desany B."/>
            <person name="Mohiuddin M."/>
            <person name="Kodira C."/>
            <person name="Borodovsky M."/>
            <person name="Lomsadze A."/>
            <person name="Burns P."/>
            <person name="Jenkins J."/>
            <person name="Prochnik S."/>
            <person name="Shu S."/>
            <person name="Chapman J."/>
            <person name="Pitluck S."/>
            <person name="Schmutz J."/>
            <person name="Rokhsar D."/>
        </authorList>
    </citation>
    <scope>NUCLEOTIDE SEQUENCE</scope>
</reference>
<dbReference type="GO" id="GO:0042744">
    <property type="term" value="P:hydrogen peroxide catabolic process"/>
    <property type="evidence" value="ECO:0007669"/>
    <property type="project" value="UniProtKB-KW"/>
</dbReference>
<keyword evidence="10 13" id="KW-0408">Iron</keyword>
<dbReference type="PaxDb" id="2711-XP_006494082.1"/>
<dbReference type="InterPro" id="IPR002016">
    <property type="entry name" value="Haem_peroxidase"/>
</dbReference>
<feature type="binding site" description="axial binding residue" evidence="13">
    <location>
        <position position="31"/>
    </location>
    <ligand>
        <name>heme b</name>
        <dbReference type="ChEBI" id="CHEBI:60344"/>
    </ligand>
    <ligandPart>
        <name>Fe</name>
        <dbReference type="ChEBI" id="CHEBI:18248"/>
    </ligandPart>
</feature>
<dbReference type="Proteomes" id="UP000027120">
    <property type="component" value="Unassembled WGS sequence"/>
</dbReference>
<dbReference type="GO" id="GO:0020037">
    <property type="term" value="F:heme binding"/>
    <property type="evidence" value="ECO:0007669"/>
    <property type="project" value="InterPro"/>
</dbReference>
<accession>A0A067D0Q2</accession>
<gene>
    <name evidence="17" type="ORF">CISIN_1g038024mg</name>
</gene>
<dbReference type="FunFam" id="1.10.420.10:FF:000010">
    <property type="entry name" value="Peroxidase"/>
    <property type="match status" value="1"/>
</dbReference>
<dbReference type="Pfam" id="PF00141">
    <property type="entry name" value="peroxidase"/>
    <property type="match status" value="1"/>
</dbReference>
<comment type="cofactor">
    <cofactor evidence="13">
        <name>Ca(2+)</name>
        <dbReference type="ChEBI" id="CHEBI:29108"/>
    </cofactor>
    <text evidence="13">Binds 2 calcium ions per subunit.</text>
</comment>
<keyword evidence="12" id="KW-0376">Hydrogen peroxide</keyword>
<evidence type="ECO:0000313" key="17">
    <source>
        <dbReference type="EMBL" id="KDO36549.1"/>
    </source>
</evidence>
<evidence type="ECO:0000313" key="18">
    <source>
        <dbReference type="Proteomes" id="UP000027120"/>
    </source>
</evidence>
<keyword evidence="3" id="KW-0964">Secreted</keyword>
<evidence type="ECO:0000256" key="2">
    <source>
        <dbReference type="ARBA" id="ARBA00012313"/>
    </source>
</evidence>
<evidence type="ECO:0000256" key="14">
    <source>
        <dbReference type="PIRSR" id="PIRSR600823-5"/>
    </source>
</evidence>
<dbReference type="AlphaFoldDB" id="A0A067D0Q2"/>
<comment type="catalytic activity">
    <reaction evidence="1">
        <text>2 a phenolic donor + H2O2 = 2 a phenolic radical donor + 2 H2O</text>
        <dbReference type="Rhea" id="RHEA:56136"/>
        <dbReference type="ChEBI" id="CHEBI:15377"/>
        <dbReference type="ChEBI" id="CHEBI:16240"/>
        <dbReference type="ChEBI" id="CHEBI:139520"/>
        <dbReference type="ChEBI" id="CHEBI:139521"/>
        <dbReference type="EC" id="1.11.1.7"/>
    </reaction>
</comment>
<dbReference type="SMR" id="A0A067D0Q2"/>
<evidence type="ECO:0000256" key="11">
    <source>
        <dbReference type="ARBA" id="ARBA00023157"/>
    </source>
</evidence>
<evidence type="ECO:0000256" key="12">
    <source>
        <dbReference type="ARBA" id="ARBA00023324"/>
    </source>
</evidence>
<feature type="domain" description="Plant heme peroxidase family profile" evidence="16">
    <location>
        <begin position="11"/>
        <end position="168"/>
    </location>
</feature>
<dbReference type="SUPFAM" id="SSF48113">
    <property type="entry name" value="Heme-dependent peroxidases"/>
    <property type="match status" value="1"/>
</dbReference>
<evidence type="ECO:0000256" key="10">
    <source>
        <dbReference type="ARBA" id="ARBA00023004"/>
    </source>
</evidence>
<keyword evidence="8 13" id="KW-0106">Calcium</keyword>
<feature type="binding site" evidence="13">
    <location>
        <position position="91"/>
    </location>
    <ligand>
        <name>Ca(2+)</name>
        <dbReference type="ChEBI" id="CHEBI:29108"/>
        <label>2</label>
    </ligand>
</feature>
<dbReference type="EC" id="1.11.1.7" evidence="2"/>
<feature type="disulfide bond" evidence="14">
    <location>
        <begin position="38"/>
        <end position="70"/>
    </location>
</feature>
<evidence type="ECO:0000256" key="3">
    <source>
        <dbReference type="ARBA" id="ARBA00022525"/>
    </source>
</evidence>
<keyword evidence="11 14" id="KW-1015">Disulfide bond</keyword>
<dbReference type="InterPro" id="IPR000823">
    <property type="entry name" value="Peroxidase_pln"/>
</dbReference>
<name>A0A067D0Q2_CITSI</name>
<keyword evidence="6 13" id="KW-0479">Metal-binding</keyword>
<keyword evidence="18" id="KW-1185">Reference proteome</keyword>
<comment type="similarity">
    <text evidence="15">Belongs to the peroxidase family.</text>
</comment>
<dbReference type="GO" id="GO:0140825">
    <property type="term" value="F:lactoperoxidase activity"/>
    <property type="evidence" value="ECO:0007669"/>
    <property type="project" value="UniProtKB-EC"/>
</dbReference>
<keyword evidence="4" id="KW-0575">Peroxidase</keyword>
<dbReference type="InterPro" id="IPR010255">
    <property type="entry name" value="Haem_peroxidase_sf"/>
</dbReference>
<dbReference type="Gene3D" id="1.10.420.10">
    <property type="entry name" value="Peroxidase, domain 2"/>
    <property type="match status" value="1"/>
</dbReference>
<dbReference type="PANTHER" id="PTHR31517">
    <property type="match status" value="1"/>
</dbReference>
<dbReference type="EMBL" id="KK793969">
    <property type="protein sequence ID" value="KDO36549.1"/>
    <property type="molecule type" value="Genomic_DNA"/>
</dbReference>
<organism evidence="17 18">
    <name type="scientific">Citrus sinensis</name>
    <name type="common">Sweet orange</name>
    <name type="synonym">Citrus aurantium var. sinensis</name>
    <dbReference type="NCBI Taxonomy" id="2711"/>
    <lineage>
        <taxon>Eukaryota</taxon>
        <taxon>Viridiplantae</taxon>
        <taxon>Streptophyta</taxon>
        <taxon>Embryophyta</taxon>
        <taxon>Tracheophyta</taxon>
        <taxon>Spermatophyta</taxon>
        <taxon>Magnoliopsida</taxon>
        <taxon>eudicotyledons</taxon>
        <taxon>Gunneridae</taxon>
        <taxon>Pentapetalae</taxon>
        <taxon>rosids</taxon>
        <taxon>malvids</taxon>
        <taxon>Sapindales</taxon>
        <taxon>Rutaceae</taxon>
        <taxon>Aurantioideae</taxon>
        <taxon>Citrus</taxon>
    </lineage>
</organism>
<dbReference type="PANTHER" id="PTHR31517:SF48">
    <property type="entry name" value="PEROXIDASE 16-RELATED"/>
    <property type="match status" value="1"/>
</dbReference>
<dbReference type="eggNOG" id="ENOG502QQ2G">
    <property type="taxonomic scope" value="Eukaryota"/>
</dbReference>
<feature type="binding site" evidence="13">
    <location>
        <position position="32"/>
    </location>
    <ligand>
        <name>Ca(2+)</name>
        <dbReference type="ChEBI" id="CHEBI:29108"/>
        <label>2</label>
    </ligand>
</feature>
<evidence type="ECO:0000256" key="7">
    <source>
        <dbReference type="ARBA" id="ARBA00022729"/>
    </source>
</evidence>
<dbReference type="STRING" id="2711.A0A067D0Q2"/>
<dbReference type="PRINTS" id="PR00461">
    <property type="entry name" value="PLPEROXIDASE"/>
</dbReference>
<evidence type="ECO:0000256" key="9">
    <source>
        <dbReference type="ARBA" id="ARBA00023002"/>
    </source>
</evidence>
<evidence type="ECO:0000256" key="5">
    <source>
        <dbReference type="ARBA" id="ARBA00022617"/>
    </source>
</evidence>
<feature type="binding site" evidence="13">
    <location>
        <position position="83"/>
    </location>
    <ligand>
        <name>Ca(2+)</name>
        <dbReference type="ChEBI" id="CHEBI:29108"/>
        <label>2</label>
    </ligand>
</feature>
<sequence>MCHYLIDISELSQVSRYNITLCKIHEISTAHTIGTTACFFMTKRLYNFFPGGGSDPGINPSFVVELKATCPQNGDVNVRLPIDRGSERVFDKQILQNIKDGFAVLESDSRLNDDIITNAIIDSYLGILSPIFGPSFEADFVESIVKMGHIGVKTGQQGHVRRLCAAFS</sequence>
<dbReference type="GO" id="GO:0046872">
    <property type="term" value="F:metal ion binding"/>
    <property type="evidence" value="ECO:0007669"/>
    <property type="project" value="UniProtKB-KW"/>
</dbReference>
<keyword evidence="7" id="KW-0732">Signal</keyword>
<dbReference type="GO" id="GO:0006979">
    <property type="term" value="P:response to oxidative stress"/>
    <property type="evidence" value="ECO:0007669"/>
    <property type="project" value="InterPro"/>
</dbReference>
<evidence type="ECO:0000256" key="15">
    <source>
        <dbReference type="RuleBase" id="RU004241"/>
    </source>
</evidence>
<evidence type="ECO:0000256" key="6">
    <source>
        <dbReference type="ARBA" id="ARBA00022723"/>
    </source>
</evidence>
<evidence type="ECO:0000256" key="8">
    <source>
        <dbReference type="ARBA" id="ARBA00022837"/>
    </source>
</evidence>
<evidence type="ECO:0000256" key="13">
    <source>
        <dbReference type="PIRSR" id="PIRSR600823-3"/>
    </source>
</evidence>
<proteinExistence type="inferred from homology"/>
<keyword evidence="5" id="KW-0349">Heme</keyword>
<comment type="cofactor">
    <cofactor evidence="13">
        <name>heme b</name>
        <dbReference type="ChEBI" id="CHEBI:60344"/>
    </cofactor>
    <text evidence="13">Binds 1 heme b (iron(II)-protoporphyrin IX) group per subunit.</text>
</comment>
<keyword evidence="9" id="KW-0560">Oxidoreductase</keyword>
<evidence type="ECO:0000259" key="16">
    <source>
        <dbReference type="PROSITE" id="PS50873"/>
    </source>
</evidence>
<dbReference type="PROSITE" id="PS50873">
    <property type="entry name" value="PEROXIDASE_4"/>
    <property type="match status" value="1"/>
</dbReference>
<evidence type="ECO:0000256" key="4">
    <source>
        <dbReference type="ARBA" id="ARBA00022559"/>
    </source>
</evidence>
<evidence type="ECO:0000256" key="1">
    <source>
        <dbReference type="ARBA" id="ARBA00000189"/>
    </source>
</evidence>
<protein>
    <recommendedName>
        <fullName evidence="2">peroxidase</fullName>
        <ecNumber evidence="2">1.11.1.7</ecNumber>
    </recommendedName>
</protein>